<dbReference type="EMBL" id="VSRR010001990">
    <property type="protein sequence ID" value="MPC28932.1"/>
    <property type="molecule type" value="Genomic_DNA"/>
</dbReference>
<feature type="region of interest" description="Disordered" evidence="1">
    <location>
        <begin position="68"/>
        <end position="99"/>
    </location>
</feature>
<feature type="region of interest" description="Disordered" evidence="1">
    <location>
        <begin position="127"/>
        <end position="168"/>
    </location>
</feature>
<proteinExistence type="predicted"/>
<organism evidence="2 3">
    <name type="scientific">Portunus trituberculatus</name>
    <name type="common">Swimming crab</name>
    <name type="synonym">Neptunus trituberculatus</name>
    <dbReference type="NCBI Taxonomy" id="210409"/>
    <lineage>
        <taxon>Eukaryota</taxon>
        <taxon>Metazoa</taxon>
        <taxon>Ecdysozoa</taxon>
        <taxon>Arthropoda</taxon>
        <taxon>Crustacea</taxon>
        <taxon>Multicrustacea</taxon>
        <taxon>Malacostraca</taxon>
        <taxon>Eumalacostraca</taxon>
        <taxon>Eucarida</taxon>
        <taxon>Decapoda</taxon>
        <taxon>Pleocyemata</taxon>
        <taxon>Brachyura</taxon>
        <taxon>Eubrachyura</taxon>
        <taxon>Portunoidea</taxon>
        <taxon>Portunidae</taxon>
        <taxon>Portuninae</taxon>
        <taxon>Portunus</taxon>
    </lineage>
</organism>
<name>A0A5B7E4F2_PORTR</name>
<evidence type="ECO:0000313" key="2">
    <source>
        <dbReference type="EMBL" id="MPC28932.1"/>
    </source>
</evidence>
<sequence length="168" mass="17405">MIRAAASCTGGRGPGRRMAAEHEVNNHFTETTAGEGGTALIISGAGGKADPSSPYLVYIITEGEAREGASAGRGLRTPQATRAASVHQSERRGGVSGSVVHLPCSNTSSRAAGVPCRRQLCPSPALTGQTRWREREEGARGVGGGKGKVLTPSLRTSRATSRMPGRNR</sequence>
<dbReference type="Proteomes" id="UP000324222">
    <property type="component" value="Unassembled WGS sequence"/>
</dbReference>
<comment type="caution">
    <text evidence="2">The sequence shown here is derived from an EMBL/GenBank/DDBJ whole genome shotgun (WGS) entry which is preliminary data.</text>
</comment>
<evidence type="ECO:0000313" key="3">
    <source>
        <dbReference type="Proteomes" id="UP000324222"/>
    </source>
</evidence>
<evidence type="ECO:0000256" key="1">
    <source>
        <dbReference type="SAM" id="MobiDB-lite"/>
    </source>
</evidence>
<reference evidence="2 3" key="1">
    <citation type="submission" date="2019-05" db="EMBL/GenBank/DDBJ databases">
        <title>Another draft genome of Portunus trituberculatus and its Hox gene families provides insights of decapod evolution.</title>
        <authorList>
            <person name="Jeong J.-H."/>
            <person name="Song I."/>
            <person name="Kim S."/>
            <person name="Choi T."/>
            <person name="Kim D."/>
            <person name="Ryu S."/>
            <person name="Kim W."/>
        </authorList>
    </citation>
    <scope>NUCLEOTIDE SEQUENCE [LARGE SCALE GENOMIC DNA]</scope>
    <source>
        <tissue evidence="2">Muscle</tissue>
    </source>
</reference>
<gene>
    <name evidence="2" type="ORF">E2C01_022148</name>
</gene>
<accession>A0A5B7E4F2</accession>
<keyword evidence="3" id="KW-1185">Reference proteome</keyword>
<dbReference type="AlphaFoldDB" id="A0A5B7E4F2"/>
<protein>
    <submittedName>
        <fullName evidence="2">Uncharacterized protein</fullName>
    </submittedName>
</protein>